<feature type="transmembrane region" description="Helical" evidence="1">
    <location>
        <begin position="85"/>
        <end position="103"/>
    </location>
</feature>
<comment type="caution">
    <text evidence="2">The sequence shown here is derived from an EMBL/GenBank/DDBJ whole genome shotgun (WGS) entry which is preliminary data.</text>
</comment>
<keyword evidence="1" id="KW-0812">Transmembrane</keyword>
<sequence length="247" mass="27911">MKNTLKSSVQHMPLLQSFPTLELRSPYHLADFQPFSLELMSYTRHIRAIALTFFIVGLLAISSTLSFEAWQFNPSIVKENGLLELAQGGFLLLAALVQGWRAFNTHDSGLKRDIRVGLALFALALFLREVDIDKLGSSAAWDALEKILRVIALLMILSFTWHISRRVKLVFRNLGKVLLAPTVMLTMLACVFYASGWPFDRELFDMDKGLSQWFEETFELNACLLFFCASILGSIKTDVVKIQAPSF</sequence>
<gene>
    <name evidence="2" type="ORF">J2X05_003888</name>
</gene>
<evidence type="ECO:0000313" key="3">
    <source>
        <dbReference type="Proteomes" id="UP001253595"/>
    </source>
</evidence>
<reference evidence="2 3" key="1">
    <citation type="submission" date="2023-07" db="EMBL/GenBank/DDBJ databases">
        <title>Sorghum-associated microbial communities from plants grown in Nebraska, USA.</title>
        <authorList>
            <person name="Schachtman D."/>
        </authorList>
    </citation>
    <scope>NUCLEOTIDE SEQUENCE [LARGE SCALE GENOMIC DNA]</scope>
    <source>
        <strain evidence="2 3">BE190</strain>
    </source>
</reference>
<proteinExistence type="predicted"/>
<dbReference type="EMBL" id="JAVDVX010000008">
    <property type="protein sequence ID" value="MDR7091850.1"/>
    <property type="molecule type" value="Genomic_DNA"/>
</dbReference>
<organism evidence="2 3">
    <name type="scientific">Cellvibrio fibrivorans</name>
    <dbReference type="NCBI Taxonomy" id="126350"/>
    <lineage>
        <taxon>Bacteria</taxon>
        <taxon>Pseudomonadati</taxon>
        <taxon>Pseudomonadota</taxon>
        <taxon>Gammaproteobacteria</taxon>
        <taxon>Cellvibrionales</taxon>
        <taxon>Cellvibrionaceae</taxon>
        <taxon>Cellvibrio</taxon>
    </lineage>
</organism>
<keyword evidence="1" id="KW-1133">Transmembrane helix</keyword>
<dbReference type="RefSeq" id="WP_310075595.1">
    <property type="nucleotide sequence ID" value="NZ_JAVDVX010000008.1"/>
</dbReference>
<evidence type="ECO:0000313" key="2">
    <source>
        <dbReference type="EMBL" id="MDR7091850.1"/>
    </source>
</evidence>
<protein>
    <submittedName>
        <fullName evidence="2">Uncharacterized protein</fullName>
    </submittedName>
</protein>
<name>A0ABU1V376_9GAMM</name>
<feature type="transmembrane region" description="Helical" evidence="1">
    <location>
        <begin position="46"/>
        <end position="65"/>
    </location>
</feature>
<dbReference type="Proteomes" id="UP001253595">
    <property type="component" value="Unassembled WGS sequence"/>
</dbReference>
<feature type="transmembrane region" description="Helical" evidence="1">
    <location>
        <begin position="110"/>
        <end position="127"/>
    </location>
</feature>
<keyword evidence="1" id="KW-0472">Membrane</keyword>
<feature type="transmembrane region" description="Helical" evidence="1">
    <location>
        <begin position="147"/>
        <end position="165"/>
    </location>
</feature>
<keyword evidence="3" id="KW-1185">Reference proteome</keyword>
<accession>A0ABU1V376</accession>
<feature type="transmembrane region" description="Helical" evidence="1">
    <location>
        <begin position="177"/>
        <end position="197"/>
    </location>
</feature>
<evidence type="ECO:0000256" key="1">
    <source>
        <dbReference type="SAM" id="Phobius"/>
    </source>
</evidence>